<dbReference type="OrthoDB" id="6738039at2759"/>
<keyword evidence="2" id="KW-1185">Reference proteome</keyword>
<dbReference type="EMBL" id="CAKOFQ010008029">
    <property type="protein sequence ID" value="CAH2011031.1"/>
    <property type="molecule type" value="Genomic_DNA"/>
</dbReference>
<evidence type="ECO:0000313" key="2">
    <source>
        <dbReference type="Proteomes" id="UP001152888"/>
    </source>
</evidence>
<dbReference type="AlphaFoldDB" id="A0A9P0M3F1"/>
<accession>A0A9P0M3F1</accession>
<protein>
    <submittedName>
        <fullName evidence="1">Uncharacterized protein</fullName>
    </submittedName>
</protein>
<name>A0A9P0M3F1_ACAOB</name>
<proteinExistence type="predicted"/>
<organism evidence="1 2">
    <name type="scientific">Acanthoscelides obtectus</name>
    <name type="common">Bean weevil</name>
    <name type="synonym">Bruchus obtectus</name>
    <dbReference type="NCBI Taxonomy" id="200917"/>
    <lineage>
        <taxon>Eukaryota</taxon>
        <taxon>Metazoa</taxon>
        <taxon>Ecdysozoa</taxon>
        <taxon>Arthropoda</taxon>
        <taxon>Hexapoda</taxon>
        <taxon>Insecta</taxon>
        <taxon>Pterygota</taxon>
        <taxon>Neoptera</taxon>
        <taxon>Endopterygota</taxon>
        <taxon>Coleoptera</taxon>
        <taxon>Polyphaga</taxon>
        <taxon>Cucujiformia</taxon>
        <taxon>Chrysomeloidea</taxon>
        <taxon>Chrysomelidae</taxon>
        <taxon>Bruchinae</taxon>
        <taxon>Bruchini</taxon>
        <taxon>Acanthoscelides</taxon>
    </lineage>
</organism>
<gene>
    <name evidence="1" type="ORF">ACAOBT_LOCUS31917</name>
</gene>
<dbReference type="Proteomes" id="UP001152888">
    <property type="component" value="Unassembled WGS sequence"/>
</dbReference>
<evidence type="ECO:0000313" key="1">
    <source>
        <dbReference type="EMBL" id="CAH2011031.1"/>
    </source>
</evidence>
<reference evidence="1" key="1">
    <citation type="submission" date="2022-03" db="EMBL/GenBank/DDBJ databases">
        <authorList>
            <person name="Sayadi A."/>
        </authorList>
    </citation>
    <scope>NUCLEOTIDE SEQUENCE</scope>
</reference>
<sequence length="188" mass="21038">MSLLKAIETISKLPSVKFCIPVTNQHQHIRITQNNAAKPVFRRNKCQDEGPSPILQLAKRAQLETQVRPYHVMTGGQILDMPSNSQGYILPVRSTPVSQFKGKHKGGKGQYGGTGGSDGCPPCKTDPNPCKMQNCKLKKPKRKNEHECDPDEPEDICKRDSPCNWYPGKKPFSDIPMLRAEFKTHCIV</sequence>
<comment type="caution">
    <text evidence="1">The sequence shown here is derived from an EMBL/GenBank/DDBJ whole genome shotgun (WGS) entry which is preliminary data.</text>
</comment>